<evidence type="ECO:0000256" key="3">
    <source>
        <dbReference type="ARBA" id="ARBA00022723"/>
    </source>
</evidence>
<comment type="caution">
    <text evidence="9">The sequence shown here is derived from an EMBL/GenBank/DDBJ whole genome shotgun (WGS) entry which is preliminary data.</text>
</comment>
<dbReference type="InterPro" id="IPR047115">
    <property type="entry name" value="ARSB"/>
</dbReference>
<dbReference type="InterPro" id="IPR017850">
    <property type="entry name" value="Alkaline_phosphatase_core_sf"/>
</dbReference>
<keyword evidence="6" id="KW-0325">Glycoprotein</keyword>
<gene>
    <name evidence="9" type="ORF">HPB52_003954</name>
</gene>
<dbReference type="EMBL" id="JABSTV010001255">
    <property type="protein sequence ID" value="KAH7935094.1"/>
    <property type="molecule type" value="Genomic_DNA"/>
</dbReference>
<dbReference type="PANTHER" id="PTHR10342:SF273">
    <property type="entry name" value="RE14504P"/>
    <property type="match status" value="1"/>
</dbReference>
<name>A0A9D4PAB9_RHISA</name>
<evidence type="ECO:0000256" key="2">
    <source>
        <dbReference type="ARBA" id="ARBA00008779"/>
    </source>
</evidence>
<accession>A0A9D4PAB9</accession>
<keyword evidence="5" id="KW-0106">Calcium</keyword>
<evidence type="ECO:0000313" key="9">
    <source>
        <dbReference type="EMBL" id="KAH7935094.1"/>
    </source>
</evidence>
<feature type="domain" description="Sulfatase N-terminal" evidence="8">
    <location>
        <begin position="24"/>
        <end position="344"/>
    </location>
</feature>
<comment type="similarity">
    <text evidence="2">Belongs to the sulfatase family.</text>
</comment>
<organism evidence="9 10">
    <name type="scientific">Rhipicephalus sanguineus</name>
    <name type="common">Brown dog tick</name>
    <name type="synonym">Ixodes sanguineus</name>
    <dbReference type="NCBI Taxonomy" id="34632"/>
    <lineage>
        <taxon>Eukaryota</taxon>
        <taxon>Metazoa</taxon>
        <taxon>Ecdysozoa</taxon>
        <taxon>Arthropoda</taxon>
        <taxon>Chelicerata</taxon>
        <taxon>Arachnida</taxon>
        <taxon>Acari</taxon>
        <taxon>Parasitiformes</taxon>
        <taxon>Ixodida</taxon>
        <taxon>Ixodoidea</taxon>
        <taxon>Ixodidae</taxon>
        <taxon>Rhipicephalinae</taxon>
        <taxon>Rhipicephalus</taxon>
        <taxon>Rhipicephalus</taxon>
    </lineage>
</organism>
<dbReference type="Gene3D" id="3.30.1120.10">
    <property type="match status" value="1"/>
</dbReference>
<evidence type="ECO:0000313" key="10">
    <source>
        <dbReference type="Proteomes" id="UP000821837"/>
    </source>
</evidence>
<feature type="signal peptide" evidence="7">
    <location>
        <begin position="1"/>
        <end position="17"/>
    </location>
</feature>
<reference evidence="9" key="1">
    <citation type="journal article" date="2020" name="Cell">
        <title>Large-Scale Comparative Analyses of Tick Genomes Elucidate Their Genetic Diversity and Vector Capacities.</title>
        <authorList>
            <consortium name="Tick Genome and Microbiome Consortium (TIGMIC)"/>
            <person name="Jia N."/>
            <person name="Wang J."/>
            <person name="Shi W."/>
            <person name="Du L."/>
            <person name="Sun Y."/>
            <person name="Zhan W."/>
            <person name="Jiang J.F."/>
            <person name="Wang Q."/>
            <person name="Zhang B."/>
            <person name="Ji P."/>
            <person name="Bell-Sakyi L."/>
            <person name="Cui X.M."/>
            <person name="Yuan T.T."/>
            <person name="Jiang B.G."/>
            <person name="Yang W.F."/>
            <person name="Lam T.T."/>
            <person name="Chang Q.C."/>
            <person name="Ding S.J."/>
            <person name="Wang X.J."/>
            <person name="Zhu J.G."/>
            <person name="Ruan X.D."/>
            <person name="Zhao L."/>
            <person name="Wei J.T."/>
            <person name="Ye R.Z."/>
            <person name="Que T.C."/>
            <person name="Du C.H."/>
            <person name="Zhou Y.H."/>
            <person name="Cheng J.X."/>
            <person name="Dai P.F."/>
            <person name="Guo W.B."/>
            <person name="Han X.H."/>
            <person name="Huang E.J."/>
            <person name="Li L.F."/>
            <person name="Wei W."/>
            <person name="Gao Y.C."/>
            <person name="Liu J.Z."/>
            <person name="Shao H.Z."/>
            <person name="Wang X."/>
            <person name="Wang C.C."/>
            <person name="Yang T.C."/>
            <person name="Huo Q.B."/>
            <person name="Li W."/>
            <person name="Chen H.Y."/>
            <person name="Chen S.E."/>
            <person name="Zhou L.G."/>
            <person name="Ni X.B."/>
            <person name="Tian J.H."/>
            <person name="Sheng Y."/>
            <person name="Liu T."/>
            <person name="Pan Y.S."/>
            <person name="Xia L.Y."/>
            <person name="Li J."/>
            <person name="Zhao F."/>
            <person name="Cao W.C."/>
        </authorList>
    </citation>
    <scope>NUCLEOTIDE SEQUENCE</scope>
    <source>
        <strain evidence="9">Rsan-2018</strain>
    </source>
</reference>
<sequence>MIFRLLLAAGTIAAACGALNSTRPHIVFIFADDLGWADTSLHGAVQIPTPNLDALASMSIVLNNYYVQQECTPSRASLMTGLFPIHHGLHDPLLPASTSGLPLQMKLLPEYLKDLGYQTHMVGKWHLGYSSFNATPTRRGFDSYYGYLNGYNDYYQHLLAYGYHKGLDFWSDTEPLPLEDDIYATTRFAERARSIIQNSDTSKPMFLYLAEQATHSTYWPVWLQAPDGNVEKFTYIGNENRTIYAGMVDALDQSIGVLMEALEEAGMLDNTVLVFSADNGALPYGPGQNYGFNWPLRGIKATLWEGALRAAAFVWSPLLAKSPRVDTHLLHVSDWLPTLYSAAGGNIEELGNIDGMDMWQALSTGEESPRTELLHDIDADAGTAAIRYEDYKLVVGSYGDPWDGRHEVPSFPTLVFNAYNIPAAFGPFGPSNLLSNPE</sequence>
<dbReference type="GO" id="GO:0046872">
    <property type="term" value="F:metal ion binding"/>
    <property type="evidence" value="ECO:0007669"/>
    <property type="project" value="UniProtKB-KW"/>
</dbReference>
<evidence type="ECO:0000256" key="4">
    <source>
        <dbReference type="ARBA" id="ARBA00022801"/>
    </source>
</evidence>
<comment type="cofactor">
    <cofactor evidence="1">
        <name>Ca(2+)</name>
        <dbReference type="ChEBI" id="CHEBI:29108"/>
    </cofactor>
</comment>
<dbReference type="PANTHER" id="PTHR10342">
    <property type="entry name" value="ARYLSULFATASE"/>
    <property type="match status" value="1"/>
</dbReference>
<dbReference type="GO" id="GO:0008484">
    <property type="term" value="F:sulfuric ester hydrolase activity"/>
    <property type="evidence" value="ECO:0007669"/>
    <property type="project" value="InterPro"/>
</dbReference>
<evidence type="ECO:0000256" key="1">
    <source>
        <dbReference type="ARBA" id="ARBA00001913"/>
    </source>
</evidence>
<dbReference type="PROSITE" id="PS51257">
    <property type="entry name" value="PROKAR_LIPOPROTEIN"/>
    <property type="match status" value="1"/>
</dbReference>
<dbReference type="InterPro" id="IPR024607">
    <property type="entry name" value="Sulfatase_CS"/>
</dbReference>
<proteinExistence type="inferred from homology"/>
<evidence type="ECO:0000256" key="6">
    <source>
        <dbReference type="ARBA" id="ARBA00023180"/>
    </source>
</evidence>
<dbReference type="Proteomes" id="UP000821837">
    <property type="component" value="Unassembled WGS sequence"/>
</dbReference>
<dbReference type="VEuPathDB" id="VectorBase:RSAN_026664"/>
<dbReference type="CDD" id="cd16029">
    <property type="entry name" value="4-S"/>
    <property type="match status" value="1"/>
</dbReference>
<evidence type="ECO:0000256" key="5">
    <source>
        <dbReference type="ARBA" id="ARBA00022837"/>
    </source>
</evidence>
<dbReference type="Pfam" id="PF00884">
    <property type="entry name" value="Sulfatase"/>
    <property type="match status" value="1"/>
</dbReference>
<evidence type="ECO:0000259" key="8">
    <source>
        <dbReference type="Pfam" id="PF00884"/>
    </source>
</evidence>
<keyword evidence="4" id="KW-0378">Hydrolase</keyword>
<protein>
    <recommendedName>
        <fullName evidence="8">Sulfatase N-terminal domain-containing protein</fullName>
    </recommendedName>
</protein>
<keyword evidence="3" id="KW-0479">Metal-binding</keyword>
<dbReference type="AlphaFoldDB" id="A0A9D4PAB9"/>
<evidence type="ECO:0000256" key="7">
    <source>
        <dbReference type="SAM" id="SignalP"/>
    </source>
</evidence>
<dbReference type="PROSITE" id="PS00149">
    <property type="entry name" value="SULFATASE_2"/>
    <property type="match status" value="1"/>
</dbReference>
<keyword evidence="10" id="KW-1185">Reference proteome</keyword>
<keyword evidence="7" id="KW-0732">Signal</keyword>
<dbReference type="Gene3D" id="3.40.720.10">
    <property type="entry name" value="Alkaline Phosphatase, subunit A"/>
    <property type="match status" value="1"/>
</dbReference>
<dbReference type="InterPro" id="IPR000917">
    <property type="entry name" value="Sulfatase_N"/>
</dbReference>
<feature type="chain" id="PRO_5038986500" description="Sulfatase N-terminal domain-containing protein" evidence="7">
    <location>
        <begin position="18"/>
        <end position="438"/>
    </location>
</feature>
<reference evidence="9" key="2">
    <citation type="submission" date="2021-09" db="EMBL/GenBank/DDBJ databases">
        <authorList>
            <person name="Jia N."/>
            <person name="Wang J."/>
            <person name="Shi W."/>
            <person name="Du L."/>
            <person name="Sun Y."/>
            <person name="Zhan W."/>
            <person name="Jiang J."/>
            <person name="Wang Q."/>
            <person name="Zhang B."/>
            <person name="Ji P."/>
            <person name="Sakyi L.B."/>
            <person name="Cui X."/>
            <person name="Yuan T."/>
            <person name="Jiang B."/>
            <person name="Yang W."/>
            <person name="Lam T.T.-Y."/>
            <person name="Chang Q."/>
            <person name="Ding S."/>
            <person name="Wang X."/>
            <person name="Zhu J."/>
            <person name="Ruan X."/>
            <person name="Zhao L."/>
            <person name="Wei J."/>
            <person name="Que T."/>
            <person name="Du C."/>
            <person name="Cheng J."/>
            <person name="Dai P."/>
            <person name="Han X."/>
            <person name="Huang E."/>
            <person name="Gao Y."/>
            <person name="Liu J."/>
            <person name="Shao H."/>
            <person name="Ye R."/>
            <person name="Li L."/>
            <person name="Wei W."/>
            <person name="Wang X."/>
            <person name="Wang C."/>
            <person name="Huo Q."/>
            <person name="Li W."/>
            <person name="Guo W."/>
            <person name="Chen H."/>
            <person name="Chen S."/>
            <person name="Zhou L."/>
            <person name="Zhou L."/>
            <person name="Ni X."/>
            <person name="Tian J."/>
            <person name="Zhou Y."/>
            <person name="Sheng Y."/>
            <person name="Liu T."/>
            <person name="Pan Y."/>
            <person name="Xia L."/>
            <person name="Li J."/>
            <person name="Zhao F."/>
            <person name="Cao W."/>
        </authorList>
    </citation>
    <scope>NUCLEOTIDE SEQUENCE</scope>
    <source>
        <strain evidence="9">Rsan-2018</strain>
        <tissue evidence="9">Larvae</tissue>
    </source>
</reference>
<dbReference type="SUPFAM" id="SSF53649">
    <property type="entry name" value="Alkaline phosphatase-like"/>
    <property type="match status" value="1"/>
</dbReference>